<dbReference type="EMBL" id="SBLC01000001">
    <property type="protein sequence ID" value="RWY45526.1"/>
    <property type="molecule type" value="Genomic_DNA"/>
</dbReference>
<accession>A0A3S3V4L5</accession>
<name>A0A3S3V4L5_9RHOB</name>
<dbReference type="InterPro" id="IPR036514">
    <property type="entry name" value="SGNH_hydro_sf"/>
</dbReference>
<protein>
    <recommendedName>
        <fullName evidence="3">SGNH/GDSL hydrolase family protein</fullName>
    </recommendedName>
</protein>
<gene>
    <name evidence="1" type="ORF">EP867_00430</name>
</gene>
<keyword evidence="2" id="KW-1185">Reference proteome</keyword>
<reference evidence="1 2" key="1">
    <citation type="journal article" date="2015" name="Int. J. Syst. Evol. Microbiol.">
        <title>Gemmobacter intermedius sp. nov., isolated from a white stork (Ciconia ciconia).</title>
        <authorList>
            <person name="Kampfer P."/>
            <person name="Jerzak L."/>
            <person name="Wilharm G."/>
            <person name="Golke J."/>
            <person name="Busse H.J."/>
            <person name="Glaeser S.P."/>
        </authorList>
    </citation>
    <scope>NUCLEOTIDE SEQUENCE [LARGE SCALE GENOMIC DNA]</scope>
    <source>
        <strain evidence="1 2">119/4</strain>
    </source>
</reference>
<evidence type="ECO:0000313" key="2">
    <source>
        <dbReference type="Proteomes" id="UP000287168"/>
    </source>
</evidence>
<dbReference type="Proteomes" id="UP000287168">
    <property type="component" value="Unassembled WGS sequence"/>
</dbReference>
<organism evidence="1 2">
    <name type="scientific">Falsigemmobacter intermedius</name>
    <dbReference type="NCBI Taxonomy" id="1553448"/>
    <lineage>
        <taxon>Bacteria</taxon>
        <taxon>Pseudomonadati</taxon>
        <taxon>Pseudomonadota</taxon>
        <taxon>Alphaproteobacteria</taxon>
        <taxon>Rhodobacterales</taxon>
        <taxon>Paracoccaceae</taxon>
        <taxon>Falsigemmobacter</taxon>
    </lineage>
</organism>
<dbReference type="Gene3D" id="3.40.50.1110">
    <property type="entry name" value="SGNH hydrolase"/>
    <property type="match status" value="1"/>
</dbReference>
<dbReference type="OrthoDB" id="8883291at2"/>
<comment type="caution">
    <text evidence="1">The sequence shown here is derived from an EMBL/GenBank/DDBJ whole genome shotgun (WGS) entry which is preliminary data.</text>
</comment>
<dbReference type="RefSeq" id="WP_128486244.1">
    <property type="nucleotide sequence ID" value="NZ_JBHLXB010000011.1"/>
</dbReference>
<evidence type="ECO:0000313" key="1">
    <source>
        <dbReference type="EMBL" id="RWY45526.1"/>
    </source>
</evidence>
<dbReference type="GO" id="GO:0016788">
    <property type="term" value="F:hydrolase activity, acting on ester bonds"/>
    <property type="evidence" value="ECO:0007669"/>
    <property type="project" value="UniProtKB-ARBA"/>
</dbReference>
<proteinExistence type="predicted"/>
<evidence type="ECO:0008006" key="3">
    <source>
        <dbReference type="Google" id="ProtNLM"/>
    </source>
</evidence>
<sequence>MQRRSVIGAGLALLGLAGAGGGYALWRRRSGKLPLPALPPLADEAVFLADFTRPLPPPGGPMRVYHIGHSLVGREMPAFLAQMAGHGYESQLGWGTSLREHWEEGLTINGYEAENAHPRFRPAREALASGDYDALVLTEMSSVEDSLRWHATPNYIAEWAKAARAGRPDIRVFLYQSWRNLDTPGGWEAQTTADLQQFWITEFLRRAHAAGSGPVHLIPAGAVLVAAALAAEAGQIPGVPRRQAFFSVSPEGVPDPVHLSDLGAWLVALTHYVVLYHKLPEPLPVDLLRPDGRSFSLAPEAASALAERVRAVIAAEPGTGVRL</sequence>
<dbReference type="AlphaFoldDB" id="A0A3S3V4L5"/>